<organism evidence="2 3">
    <name type="scientific">Lentinula aff. detonsa</name>
    <dbReference type="NCBI Taxonomy" id="2804958"/>
    <lineage>
        <taxon>Eukaryota</taxon>
        <taxon>Fungi</taxon>
        <taxon>Dikarya</taxon>
        <taxon>Basidiomycota</taxon>
        <taxon>Agaricomycotina</taxon>
        <taxon>Agaricomycetes</taxon>
        <taxon>Agaricomycetidae</taxon>
        <taxon>Agaricales</taxon>
        <taxon>Marasmiineae</taxon>
        <taxon>Omphalotaceae</taxon>
        <taxon>Lentinula</taxon>
    </lineage>
</organism>
<protein>
    <submittedName>
        <fullName evidence="2">Uncharacterized protein</fullName>
    </submittedName>
</protein>
<keyword evidence="3" id="KW-1185">Reference proteome</keyword>
<dbReference type="AlphaFoldDB" id="A0AA38NMT9"/>
<sequence>MDLFIGSDSEEPSSPQQYNRRSHRLRELRHRRRVVSDMDIDYDENVESTNDETHDVVMQEANDDSSSSMNDDNIENDEVDSDEEFQIYYEDNAEQFEIDNDEHADEDYEEEQEVFEDPDTNVNMDDDDTFDDNQSHFPRLFSPELGEGSNDDPYLSDSAVEHRSVWVYTIDMQRHLDEFSELSAKEAQKKKKARSEEHARFWADKKQHGLEDIKDRLERFSGDKATGKLQSFSDEQIEDMEKFLVEFDLSFLNSQAYYNEASHEKVEEEEYSIAPSSPPSSNLPHDLDEEVDRLLLDKNFTYNSAQYQLRSRDLHTLNPTRWLNDNVMNAYISLLSSTTPPNITIVPSFINSAIRTARTAGMSMRKNEALFRLTKP</sequence>
<dbReference type="SUPFAM" id="SSF54001">
    <property type="entry name" value="Cysteine proteinases"/>
    <property type="match status" value="1"/>
</dbReference>
<feature type="region of interest" description="Disordered" evidence="1">
    <location>
        <begin position="1"/>
        <end position="25"/>
    </location>
</feature>
<dbReference type="InterPro" id="IPR038765">
    <property type="entry name" value="Papain-like_cys_pep_sf"/>
</dbReference>
<feature type="compositionally biased region" description="Acidic residues" evidence="1">
    <location>
        <begin position="95"/>
        <end position="131"/>
    </location>
</feature>
<name>A0AA38NMT9_9AGAR</name>
<gene>
    <name evidence="2" type="ORF">GGU10DRAFT_337833</name>
</gene>
<feature type="non-terminal residue" evidence="2">
    <location>
        <position position="1"/>
    </location>
</feature>
<dbReference type="Proteomes" id="UP001163798">
    <property type="component" value="Unassembled WGS sequence"/>
</dbReference>
<proteinExistence type="predicted"/>
<dbReference type="EMBL" id="MU794431">
    <property type="protein sequence ID" value="KAJ3779660.1"/>
    <property type="molecule type" value="Genomic_DNA"/>
</dbReference>
<evidence type="ECO:0000313" key="2">
    <source>
        <dbReference type="EMBL" id="KAJ3779660.1"/>
    </source>
</evidence>
<evidence type="ECO:0000256" key="1">
    <source>
        <dbReference type="SAM" id="MobiDB-lite"/>
    </source>
</evidence>
<comment type="caution">
    <text evidence="2">The sequence shown here is derived from an EMBL/GenBank/DDBJ whole genome shotgun (WGS) entry which is preliminary data.</text>
</comment>
<reference evidence="2" key="1">
    <citation type="submission" date="2022-08" db="EMBL/GenBank/DDBJ databases">
        <authorList>
            <consortium name="DOE Joint Genome Institute"/>
            <person name="Min B."/>
            <person name="Riley R."/>
            <person name="Sierra-Patev S."/>
            <person name="Naranjo-Ortiz M."/>
            <person name="Looney B."/>
            <person name="Konkel Z."/>
            <person name="Slot J.C."/>
            <person name="Sakamoto Y."/>
            <person name="Steenwyk J.L."/>
            <person name="Rokas A."/>
            <person name="Carro J."/>
            <person name="Camarero S."/>
            <person name="Ferreira P."/>
            <person name="Molpeceres G."/>
            <person name="Ruiz-Duenas F.J."/>
            <person name="Serrano A."/>
            <person name="Henrissat B."/>
            <person name="Drula E."/>
            <person name="Hughes K.W."/>
            <person name="Mata J.L."/>
            <person name="Ishikawa N.K."/>
            <person name="Vargas-Isla R."/>
            <person name="Ushijima S."/>
            <person name="Smith C.A."/>
            <person name="Ahrendt S."/>
            <person name="Andreopoulos W."/>
            <person name="He G."/>
            <person name="Labutti K."/>
            <person name="Lipzen A."/>
            <person name="Ng V."/>
            <person name="Sandor L."/>
            <person name="Barry K."/>
            <person name="Martinez A.T."/>
            <person name="Xiao Y."/>
            <person name="Gibbons J.G."/>
            <person name="Terashima K."/>
            <person name="Hibbett D.S."/>
            <person name="Grigoriev I.V."/>
        </authorList>
    </citation>
    <scope>NUCLEOTIDE SEQUENCE</scope>
    <source>
        <strain evidence="2">TFB10291</strain>
    </source>
</reference>
<evidence type="ECO:0000313" key="3">
    <source>
        <dbReference type="Proteomes" id="UP001163798"/>
    </source>
</evidence>
<dbReference type="Gene3D" id="3.40.395.10">
    <property type="entry name" value="Adenoviral Proteinase, Chain A"/>
    <property type="match status" value="1"/>
</dbReference>
<accession>A0AA38NMT9</accession>
<feature type="region of interest" description="Disordered" evidence="1">
    <location>
        <begin position="42"/>
        <end position="79"/>
    </location>
</feature>
<feature type="region of interest" description="Disordered" evidence="1">
    <location>
        <begin position="95"/>
        <end position="156"/>
    </location>
</feature>